<dbReference type="CDD" id="cd04622">
    <property type="entry name" value="CBS_pair_HRP1_like"/>
    <property type="match status" value="1"/>
</dbReference>
<keyword evidence="1 2" id="KW-0129">CBS domain</keyword>
<feature type="domain" description="CBS" evidence="3">
    <location>
        <begin position="9"/>
        <end position="64"/>
    </location>
</feature>
<dbReference type="Gene3D" id="3.10.580.10">
    <property type="entry name" value="CBS-domain"/>
    <property type="match status" value="1"/>
</dbReference>
<dbReference type="PANTHER" id="PTHR43080">
    <property type="entry name" value="CBS DOMAIN-CONTAINING PROTEIN CBSX3, MITOCHONDRIAL"/>
    <property type="match status" value="1"/>
</dbReference>
<dbReference type="Proteomes" id="UP000293142">
    <property type="component" value="Unassembled WGS sequence"/>
</dbReference>
<organism evidence="4 5">
    <name type="scientific">Paenibacillus thalictri</name>
    <dbReference type="NCBI Taxonomy" id="2527873"/>
    <lineage>
        <taxon>Bacteria</taxon>
        <taxon>Bacillati</taxon>
        <taxon>Bacillota</taxon>
        <taxon>Bacilli</taxon>
        <taxon>Bacillales</taxon>
        <taxon>Paenibacillaceae</taxon>
        <taxon>Paenibacillus</taxon>
    </lineage>
</organism>
<protein>
    <submittedName>
        <fullName evidence="4">CBS domain-containing protein</fullName>
    </submittedName>
</protein>
<evidence type="ECO:0000313" key="5">
    <source>
        <dbReference type="Proteomes" id="UP000293142"/>
    </source>
</evidence>
<gene>
    <name evidence="4" type="ORF">EYB31_15715</name>
</gene>
<dbReference type="EMBL" id="SIRE01000010">
    <property type="protein sequence ID" value="TBL78310.1"/>
    <property type="molecule type" value="Genomic_DNA"/>
</dbReference>
<dbReference type="InterPro" id="IPR051257">
    <property type="entry name" value="Diverse_CBS-Domain"/>
</dbReference>
<accession>A0A4Q9DPT5</accession>
<evidence type="ECO:0000256" key="2">
    <source>
        <dbReference type="PROSITE-ProRule" id="PRU00703"/>
    </source>
</evidence>
<proteinExistence type="predicted"/>
<dbReference type="InterPro" id="IPR000644">
    <property type="entry name" value="CBS_dom"/>
</dbReference>
<dbReference type="OrthoDB" id="9802114at2"/>
<dbReference type="AlphaFoldDB" id="A0A4Q9DPT5"/>
<dbReference type="Pfam" id="PF00571">
    <property type="entry name" value="CBS"/>
    <property type="match status" value="2"/>
</dbReference>
<comment type="caution">
    <text evidence="4">The sequence shown here is derived from an EMBL/GenBank/DDBJ whole genome shotgun (WGS) entry which is preliminary data.</text>
</comment>
<dbReference type="InterPro" id="IPR046342">
    <property type="entry name" value="CBS_dom_sf"/>
</dbReference>
<dbReference type="PANTHER" id="PTHR43080:SF2">
    <property type="entry name" value="CBS DOMAIN-CONTAINING PROTEIN"/>
    <property type="match status" value="1"/>
</dbReference>
<name>A0A4Q9DPT5_9BACL</name>
<evidence type="ECO:0000256" key="1">
    <source>
        <dbReference type="ARBA" id="ARBA00023122"/>
    </source>
</evidence>
<feature type="domain" description="CBS" evidence="3">
    <location>
        <begin position="73"/>
        <end position="128"/>
    </location>
</feature>
<keyword evidence="5" id="KW-1185">Reference proteome</keyword>
<evidence type="ECO:0000259" key="3">
    <source>
        <dbReference type="PROSITE" id="PS51371"/>
    </source>
</evidence>
<reference evidence="4 5" key="1">
    <citation type="submission" date="2019-02" db="EMBL/GenBank/DDBJ databases">
        <title>Paenibacillus sp. nov., isolated from surface-sterilized tissue of Thalictrum simplex L.</title>
        <authorList>
            <person name="Tuo L."/>
        </authorList>
    </citation>
    <scope>NUCLEOTIDE SEQUENCE [LARGE SCALE GENOMIC DNA]</scope>
    <source>
        <strain evidence="4 5">N2SHLJ1</strain>
    </source>
</reference>
<dbReference type="SMART" id="SM00116">
    <property type="entry name" value="CBS"/>
    <property type="match status" value="2"/>
</dbReference>
<dbReference type="PROSITE" id="PS51371">
    <property type="entry name" value="CBS"/>
    <property type="match status" value="2"/>
</dbReference>
<evidence type="ECO:0000313" key="4">
    <source>
        <dbReference type="EMBL" id="TBL78310.1"/>
    </source>
</evidence>
<dbReference type="SUPFAM" id="SSF54631">
    <property type="entry name" value="CBS-domain pair"/>
    <property type="match status" value="1"/>
</dbReference>
<sequence length="144" mass="15761">MARTLKEIMTTDCATVTLKDNVYEIAVKMKQEDTGFIPVVEGNKLIGCVTDRDLVLRGYAEKNEGSAAVEKVMSKDVVCATPETTVDEAAKLMAQKQIRRLCVCDNGNFVGIVSLGDLAVRDKYEDEAGEALSKISKDKQFAHV</sequence>